<feature type="domain" description="C2H2-type" evidence="2">
    <location>
        <begin position="26"/>
        <end position="49"/>
    </location>
</feature>
<name>A0A2S4KY54_9HYPO</name>
<evidence type="ECO:0000313" key="4">
    <source>
        <dbReference type="Proteomes" id="UP000237481"/>
    </source>
</evidence>
<dbReference type="AlphaFoldDB" id="A0A2S4KY54"/>
<dbReference type="OrthoDB" id="5590473at2759"/>
<sequence length="493" mass="54048">MDDESDMSSRVDRLRPCAENSKSHLCGRNSCSQKLGDFAKLQSHTATLHLEHSPRSGSSDASVTASMASGVGDYHPLEPSTHPNGPAKLGDFLRLFAQLQAAGPAVETRDQKCYPQFAFSPSSMPCANVSYVVGEAAAPRPIRTCSPGKPFDGPSGSDSDLEVCSESDDGVDNGAFMPSTTPPSSTDLDAPPLARSTERRAVPKSLGVSTQAQKRRLNVGHVLPYQRNKCCPLVTVYDKMRSRDQKNQSLSLGIGPLRAMDGLRAERYPVVVANGIHVFLDMSNINIGFQQALRRRYSISERARFTPLPPLDLQFLTEILVRGRRAVALNVGCSVLPGKPEPRYVQQLRDLGYHVDLRDRKRVADGVKSPCRRRPGAGASSDEMPAATGTVRYVEDLVDETLQTRIAESVMEYSEKQGTLVLATGDAQPAKYSDGFFAYADRALKMGWNIEVASWKSSLSSHWKSSEWTAKWADRFRIIELDDFVDELLASHG</sequence>
<protein>
    <recommendedName>
        <fullName evidence="2">C2H2-type domain-containing protein</fullName>
    </recommendedName>
</protein>
<dbReference type="STRING" id="94208.A0A2S4KY54"/>
<accession>A0A2S4KY54</accession>
<dbReference type="EMBL" id="PKSG01000469">
    <property type="protein sequence ID" value="POR35111.1"/>
    <property type="molecule type" value="Genomic_DNA"/>
</dbReference>
<reference evidence="3 4" key="1">
    <citation type="submission" date="2018-01" db="EMBL/GenBank/DDBJ databases">
        <title>Harnessing the power of phylogenomics to disentangle the directionality and signatures of interkingdom host jumping in the parasitic fungal genus Tolypocladium.</title>
        <authorList>
            <person name="Quandt C.A."/>
            <person name="Patterson W."/>
            <person name="Spatafora J.W."/>
        </authorList>
    </citation>
    <scope>NUCLEOTIDE SEQUENCE [LARGE SCALE GENOMIC DNA]</scope>
    <source>
        <strain evidence="3 4">NRBC 100945</strain>
    </source>
</reference>
<feature type="compositionally biased region" description="Basic and acidic residues" evidence="1">
    <location>
        <begin position="7"/>
        <end position="16"/>
    </location>
</feature>
<feature type="region of interest" description="Disordered" evidence="1">
    <location>
        <begin position="50"/>
        <end position="86"/>
    </location>
</feature>
<evidence type="ECO:0000259" key="2">
    <source>
        <dbReference type="PROSITE" id="PS00028"/>
    </source>
</evidence>
<feature type="compositionally biased region" description="Acidic residues" evidence="1">
    <location>
        <begin position="159"/>
        <end position="171"/>
    </location>
</feature>
<feature type="region of interest" description="Disordered" evidence="1">
    <location>
        <begin position="1"/>
        <end position="26"/>
    </location>
</feature>
<dbReference type="InterPro" id="IPR013087">
    <property type="entry name" value="Znf_C2H2_type"/>
</dbReference>
<organism evidence="3 4">
    <name type="scientific">Tolypocladium paradoxum</name>
    <dbReference type="NCBI Taxonomy" id="94208"/>
    <lineage>
        <taxon>Eukaryota</taxon>
        <taxon>Fungi</taxon>
        <taxon>Dikarya</taxon>
        <taxon>Ascomycota</taxon>
        <taxon>Pezizomycotina</taxon>
        <taxon>Sordariomycetes</taxon>
        <taxon>Hypocreomycetidae</taxon>
        <taxon>Hypocreales</taxon>
        <taxon>Ophiocordycipitaceae</taxon>
        <taxon>Tolypocladium</taxon>
    </lineage>
</organism>
<feature type="compositionally biased region" description="Polar residues" evidence="1">
    <location>
        <begin position="55"/>
        <end position="67"/>
    </location>
</feature>
<evidence type="ECO:0000256" key="1">
    <source>
        <dbReference type="SAM" id="MobiDB-lite"/>
    </source>
</evidence>
<evidence type="ECO:0000313" key="3">
    <source>
        <dbReference type="EMBL" id="POR35111.1"/>
    </source>
</evidence>
<comment type="caution">
    <text evidence="3">The sequence shown here is derived from an EMBL/GenBank/DDBJ whole genome shotgun (WGS) entry which is preliminary data.</text>
</comment>
<gene>
    <name evidence="3" type="ORF">TPAR_04716</name>
</gene>
<feature type="region of interest" description="Disordered" evidence="1">
    <location>
        <begin position="145"/>
        <end position="210"/>
    </location>
</feature>
<dbReference type="Gene3D" id="3.40.50.1010">
    <property type="entry name" value="5'-nuclease"/>
    <property type="match status" value="1"/>
</dbReference>
<proteinExistence type="predicted"/>
<feature type="compositionally biased region" description="Polar residues" evidence="1">
    <location>
        <begin position="178"/>
        <end position="187"/>
    </location>
</feature>
<dbReference type="CDD" id="cd18724">
    <property type="entry name" value="PIN_LabA-like"/>
    <property type="match status" value="1"/>
</dbReference>
<dbReference type="Proteomes" id="UP000237481">
    <property type="component" value="Unassembled WGS sequence"/>
</dbReference>
<keyword evidence="4" id="KW-1185">Reference proteome</keyword>
<dbReference type="PROSITE" id="PS00028">
    <property type="entry name" value="ZINC_FINGER_C2H2_1"/>
    <property type="match status" value="1"/>
</dbReference>